<dbReference type="EMBL" id="CYGX02000035">
    <property type="protein sequence ID" value="SIT42341.1"/>
    <property type="molecule type" value="Genomic_DNA"/>
</dbReference>
<keyword evidence="2" id="KW-0808">Transferase</keyword>
<evidence type="ECO:0000313" key="3">
    <source>
        <dbReference type="Proteomes" id="UP000187012"/>
    </source>
</evidence>
<accession>A0A1N7S4P8</accession>
<keyword evidence="3" id="KW-1185">Reference proteome</keyword>
<dbReference type="SUPFAM" id="SSF53756">
    <property type="entry name" value="UDP-Glycosyltransferase/glycogen phosphorylase"/>
    <property type="match status" value="1"/>
</dbReference>
<dbReference type="Proteomes" id="UP000187012">
    <property type="component" value="Unassembled WGS sequence"/>
</dbReference>
<sequence length="411" mass="46228">MNTHTERDTAGGVMAGSRRLIYFSPVPYASYAQRPHFMVKAFADKGFDEILWIDPYPTRLPTFADLKRLRTSNGEVAHPTDPLVHVVRPRALPIEPLPMSGVINRFTAWRAVCNQLKRFARGADHCVLGVGRPSKLADWALRRVPYDRSFADVLDNFPDFYRGVSRLSMRMRLRALLRKAGDVYCSSTALALDVRRKRPDAIAILNGYPTAGLAEPSEAGRRRYIGYVGTIADWFDWPLVQALAEALPDVPIRLIGPEFVARPAHLPANIELLGEVPQERAVTLVQEFSVGLIPFRINALTAGVDPIKFYEYRSFGVPVWSTPFGEMHHRGHSHGVTHIAPDSNWRALWDSARANVAKAEDTASFRQEVDWSRRFDPMFARSHRASDMPTRTSQLMLPLSPHTSDLGHPDT</sequence>
<dbReference type="AlphaFoldDB" id="A0A1N7S4P8"/>
<reference evidence="2 3" key="1">
    <citation type="submission" date="2016-12" db="EMBL/GenBank/DDBJ databases">
        <authorList>
            <person name="Song W.-J."/>
            <person name="Kurnit D.M."/>
        </authorList>
    </citation>
    <scope>NUCLEOTIDE SEQUENCE [LARGE SCALE GENOMIC DNA]</scope>
    <source>
        <strain evidence="2 3">STM7296</strain>
    </source>
</reference>
<dbReference type="Gene3D" id="3.40.50.2000">
    <property type="entry name" value="Glycogen Phosphorylase B"/>
    <property type="match status" value="1"/>
</dbReference>
<organism evidence="2 3">
    <name type="scientific">Paraburkholderia ribeironis</name>
    <dbReference type="NCBI Taxonomy" id="1247936"/>
    <lineage>
        <taxon>Bacteria</taxon>
        <taxon>Pseudomonadati</taxon>
        <taxon>Pseudomonadota</taxon>
        <taxon>Betaproteobacteria</taxon>
        <taxon>Burkholderiales</taxon>
        <taxon>Burkholderiaceae</taxon>
        <taxon>Paraburkholderia</taxon>
    </lineage>
</organism>
<dbReference type="GO" id="GO:0016740">
    <property type="term" value="F:transferase activity"/>
    <property type="evidence" value="ECO:0007669"/>
    <property type="project" value="UniProtKB-KW"/>
</dbReference>
<name>A0A1N7S4P8_9BURK</name>
<dbReference type="RefSeq" id="WP_094780660.1">
    <property type="nucleotide sequence ID" value="NZ_CYGX02000035.1"/>
</dbReference>
<evidence type="ECO:0000256" key="1">
    <source>
        <dbReference type="SAM" id="MobiDB-lite"/>
    </source>
</evidence>
<proteinExistence type="predicted"/>
<feature type="region of interest" description="Disordered" evidence="1">
    <location>
        <begin position="383"/>
        <end position="411"/>
    </location>
</feature>
<dbReference type="OrthoDB" id="9816564at2"/>
<gene>
    <name evidence="2" type="ORF">BN2475_350046</name>
</gene>
<protein>
    <submittedName>
        <fullName evidence="2">Putative glycosyltransferase</fullName>
    </submittedName>
</protein>
<dbReference type="STRING" id="1247936.BN2475_350046"/>
<evidence type="ECO:0000313" key="2">
    <source>
        <dbReference type="EMBL" id="SIT42341.1"/>
    </source>
</evidence>